<reference evidence="1 2" key="1">
    <citation type="journal article" date="2018" name="Appl. Environ. Microbiol.">
        <title>Antimicrobial susceptibility testing and tentative epidemiological cut-off values of five Bacillus species relevant for use as animal feed additives or for plant protection.</title>
        <authorList>
            <person name="Agerso Y."/>
            <person name="Stuer-Lauridsen B."/>
            <person name="Bjerre K."/>
            <person name="Jensen M.G."/>
            <person name="Johansen E."/>
            <person name="Bennedsen M."/>
            <person name="Brockmann E."/>
            <person name="Nielsen B."/>
        </authorList>
    </citation>
    <scope>NUCLEOTIDE SEQUENCE [LARGE SCALE GENOMIC DNA]</scope>
    <source>
        <strain evidence="1 2">CHCC20162</strain>
    </source>
</reference>
<dbReference type="Proteomes" id="UP000256519">
    <property type="component" value="Unassembled WGS sequence"/>
</dbReference>
<dbReference type="RefSeq" id="WP_116071098.1">
    <property type="nucleotide sequence ID" value="NZ_CP187633.1"/>
</dbReference>
<sequence length="70" mass="8283">MWTLGDSPAVGLLLHDQPFDFDLKPAPRVLPDLTYVHNQHVRPIRVYRDIDARFILEDMYAKLELFNMEK</sequence>
<evidence type="ECO:0000313" key="2">
    <source>
        <dbReference type="Proteomes" id="UP000256519"/>
    </source>
</evidence>
<gene>
    <name evidence="1" type="ORF">C3744_00315</name>
</gene>
<evidence type="ECO:0000313" key="1">
    <source>
        <dbReference type="EMBL" id="RDZ18877.1"/>
    </source>
</evidence>
<comment type="caution">
    <text evidence="1">The sequence shown here is derived from an EMBL/GenBank/DDBJ whole genome shotgun (WGS) entry which is preliminary data.</text>
</comment>
<name>A0A3D8X9L6_PRIMG</name>
<accession>A0A3D8X9L6</accession>
<dbReference type="EMBL" id="PQWM01000004">
    <property type="protein sequence ID" value="RDZ18877.1"/>
    <property type="molecule type" value="Genomic_DNA"/>
</dbReference>
<proteinExistence type="predicted"/>
<dbReference type="AlphaFoldDB" id="A0A3D8X9L6"/>
<protein>
    <submittedName>
        <fullName evidence="1">Uncharacterized protein</fullName>
    </submittedName>
</protein>
<organism evidence="1 2">
    <name type="scientific">Priestia megaterium</name>
    <name type="common">Bacillus megaterium</name>
    <dbReference type="NCBI Taxonomy" id="1404"/>
    <lineage>
        <taxon>Bacteria</taxon>
        <taxon>Bacillati</taxon>
        <taxon>Bacillota</taxon>
        <taxon>Bacilli</taxon>
        <taxon>Bacillales</taxon>
        <taxon>Bacillaceae</taxon>
        <taxon>Priestia</taxon>
    </lineage>
</organism>